<organism evidence="7 8">
    <name type="scientific">Litorimonas cladophorae</name>
    <dbReference type="NCBI Taxonomy" id="1220491"/>
    <lineage>
        <taxon>Bacteria</taxon>
        <taxon>Pseudomonadati</taxon>
        <taxon>Pseudomonadota</taxon>
        <taxon>Alphaproteobacteria</taxon>
        <taxon>Maricaulales</taxon>
        <taxon>Robiginitomaculaceae</taxon>
    </lineage>
</organism>
<dbReference type="Proteomes" id="UP000600865">
    <property type="component" value="Unassembled WGS sequence"/>
</dbReference>
<dbReference type="EMBL" id="BMYV01000001">
    <property type="protein sequence ID" value="GGX64988.1"/>
    <property type="molecule type" value="Genomic_DNA"/>
</dbReference>
<evidence type="ECO:0000313" key="7">
    <source>
        <dbReference type="EMBL" id="GGX64988.1"/>
    </source>
</evidence>
<keyword evidence="6" id="KW-1133">Transmembrane helix</keyword>
<comment type="caution">
    <text evidence="7">The sequence shown here is derived from an EMBL/GenBank/DDBJ whole genome shotgun (WGS) entry which is preliminary data.</text>
</comment>
<keyword evidence="5" id="KW-0233">DNA recombination</keyword>
<evidence type="ECO:0000256" key="3">
    <source>
        <dbReference type="ARBA" id="ARBA00021840"/>
    </source>
</evidence>
<accession>A0A918NER4</accession>
<gene>
    <name evidence="7" type="ORF">GCM10011309_14070</name>
</gene>
<dbReference type="Pfam" id="PF02646">
    <property type="entry name" value="RmuC"/>
    <property type="match status" value="1"/>
</dbReference>
<dbReference type="GO" id="GO:0006310">
    <property type="term" value="P:DNA recombination"/>
    <property type="evidence" value="ECO:0007669"/>
    <property type="project" value="UniProtKB-KW"/>
</dbReference>
<evidence type="ECO:0000256" key="2">
    <source>
        <dbReference type="ARBA" id="ARBA00009840"/>
    </source>
</evidence>
<dbReference type="PANTHER" id="PTHR30563">
    <property type="entry name" value="DNA RECOMBINATION PROTEIN RMUC"/>
    <property type="match status" value="1"/>
</dbReference>
<evidence type="ECO:0000313" key="8">
    <source>
        <dbReference type="Proteomes" id="UP000600865"/>
    </source>
</evidence>
<evidence type="ECO:0000256" key="6">
    <source>
        <dbReference type="SAM" id="Phobius"/>
    </source>
</evidence>
<evidence type="ECO:0000256" key="5">
    <source>
        <dbReference type="ARBA" id="ARBA00023172"/>
    </source>
</evidence>
<dbReference type="InterPro" id="IPR003798">
    <property type="entry name" value="DNA_recombination_RmuC"/>
</dbReference>
<dbReference type="RefSeq" id="WP_189583261.1">
    <property type="nucleotide sequence ID" value="NZ_BMYV01000001.1"/>
</dbReference>
<sequence length="387" mass="43008">MEPIIEFSGASITLTEILLAALLVLVAIIITAIIMRRGRSTEAQELRRHLGEMRAEQSNLQGRLSQFAEDSERRDANFADVLDTRLAGVSDRVGRSLELAQTRTGENLSKLNERLGLIDQAQSNIKALAGEVSSLQSVLSNKQARGAFGEKQMQDLIRAFLPTRAFTFQHTLSNGTRVDALIHMPEGHGDVAVDSKFPLESWRRMVEAEGSFEAKAAKSDFRADVLRHIKDISRKYLIEGETYELALLFLPSDAIFSEVHSHFDDVIDKGFSQRVVVVSPTTFMATLHTMQAVMNDAEIQKNAALIKREVSVMSEDVARLGERVARLQKHFRQADQDISDIQISARKITTRAKKIGKVEFETDSTETATSDIESDLPTLKLLSGGEI</sequence>
<dbReference type="PANTHER" id="PTHR30563:SF0">
    <property type="entry name" value="DNA RECOMBINATION PROTEIN RMUC"/>
    <property type="match status" value="1"/>
</dbReference>
<protein>
    <recommendedName>
        <fullName evidence="3">DNA recombination protein RmuC homolog</fullName>
    </recommendedName>
</protein>
<evidence type="ECO:0000256" key="4">
    <source>
        <dbReference type="ARBA" id="ARBA00023054"/>
    </source>
</evidence>
<name>A0A918NER4_9PROT</name>
<evidence type="ECO:0000256" key="1">
    <source>
        <dbReference type="ARBA" id="ARBA00003416"/>
    </source>
</evidence>
<dbReference type="AlphaFoldDB" id="A0A918NER4"/>
<keyword evidence="8" id="KW-1185">Reference proteome</keyword>
<keyword evidence="4" id="KW-0175">Coiled coil</keyword>
<comment type="function">
    <text evidence="1">Involved in DNA recombination.</text>
</comment>
<keyword evidence="6" id="KW-0812">Transmembrane</keyword>
<proteinExistence type="inferred from homology"/>
<keyword evidence="6" id="KW-0472">Membrane</keyword>
<comment type="similarity">
    <text evidence="2">Belongs to the RmuC family.</text>
</comment>
<reference evidence="7 8" key="1">
    <citation type="journal article" date="2014" name="Int. J. Syst. Evol. Microbiol.">
        <title>Complete genome sequence of Corynebacterium casei LMG S-19264T (=DSM 44701T), isolated from a smear-ripened cheese.</title>
        <authorList>
            <consortium name="US DOE Joint Genome Institute (JGI-PGF)"/>
            <person name="Walter F."/>
            <person name="Albersmeier A."/>
            <person name="Kalinowski J."/>
            <person name="Ruckert C."/>
        </authorList>
    </citation>
    <scope>NUCLEOTIDE SEQUENCE [LARGE SCALE GENOMIC DNA]</scope>
    <source>
        <strain evidence="7 8">KCTC 23968</strain>
    </source>
</reference>
<feature type="transmembrane region" description="Helical" evidence="6">
    <location>
        <begin position="12"/>
        <end position="34"/>
    </location>
</feature>